<evidence type="ECO:0000313" key="2">
    <source>
        <dbReference type="EMBL" id="KAF3045648.1"/>
    </source>
</evidence>
<gene>
    <name evidence="2" type="ORF">E8E12_010965</name>
</gene>
<feature type="compositionally biased region" description="Basic and acidic residues" evidence="1">
    <location>
        <begin position="32"/>
        <end position="48"/>
    </location>
</feature>
<organism evidence="2 3">
    <name type="scientific">Didymella heteroderae</name>
    <dbReference type="NCBI Taxonomy" id="1769908"/>
    <lineage>
        <taxon>Eukaryota</taxon>
        <taxon>Fungi</taxon>
        <taxon>Dikarya</taxon>
        <taxon>Ascomycota</taxon>
        <taxon>Pezizomycotina</taxon>
        <taxon>Dothideomycetes</taxon>
        <taxon>Pleosporomycetidae</taxon>
        <taxon>Pleosporales</taxon>
        <taxon>Pleosporineae</taxon>
        <taxon>Didymellaceae</taxon>
        <taxon>Didymella</taxon>
    </lineage>
</organism>
<reference evidence="2" key="1">
    <citation type="submission" date="2019-04" db="EMBL/GenBank/DDBJ databases">
        <title>Sequencing of skin fungus with MAO and IRED activity.</title>
        <authorList>
            <person name="Marsaioli A.J."/>
            <person name="Bonatto J.M.C."/>
            <person name="Reis Junior O."/>
        </authorList>
    </citation>
    <scope>NUCLEOTIDE SEQUENCE</scope>
    <source>
        <strain evidence="2">28M1</strain>
    </source>
</reference>
<keyword evidence="3" id="KW-1185">Reference proteome</keyword>
<name>A0A9P4WYV2_9PLEO</name>
<comment type="caution">
    <text evidence="2">The sequence shown here is derived from an EMBL/GenBank/DDBJ whole genome shotgun (WGS) entry which is preliminary data.</text>
</comment>
<evidence type="ECO:0000313" key="3">
    <source>
        <dbReference type="Proteomes" id="UP000758155"/>
    </source>
</evidence>
<dbReference type="OrthoDB" id="3800526at2759"/>
<accession>A0A9P4WYV2</accession>
<protein>
    <submittedName>
        <fullName evidence="2">Uncharacterized protein</fullName>
    </submittedName>
</protein>
<dbReference type="Proteomes" id="UP000758155">
    <property type="component" value="Unassembled WGS sequence"/>
</dbReference>
<feature type="region of interest" description="Disordered" evidence="1">
    <location>
        <begin position="32"/>
        <end position="61"/>
    </location>
</feature>
<proteinExistence type="predicted"/>
<evidence type="ECO:0000256" key="1">
    <source>
        <dbReference type="SAM" id="MobiDB-lite"/>
    </source>
</evidence>
<dbReference type="AlphaFoldDB" id="A0A9P4WYV2"/>
<sequence>METLADGRQVHVLAQKPPPPIKANNESFIRCEHEQRPKLKPRPSERPLNKPNAMENTTIDASMCGLETPSRENWEANNDDIMKWVSIEFDVFSNNGKYGYGADNFPRFLRKRWAPKAVNSAMFCNGIGKRSIGTCLNLIEDNGENHHDRQMALHVFE</sequence>
<dbReference type="EMBL" id="SWKV01000006">
    <property type="protein sequence ID" value="KAF3045648.1"/>
    <property type="molecule type" value="Genomic_DNA"/>
</dbReference>